<protein>
    <submittedName>
        <fullName evidence="2">Uncharacterized protein</fullName>
    </submittedName>
</protein>
<keyword evidence="1" id="KW-0732">Signal</keyword>
<sequence length="546" mass="62051">MPARVLVCVLLSAATIPLKAQPRPNLTTLTPTPRQSFVPTPQSVRGYWNIDVVGDFYLPTTKSLTFCGAGRNLHVNESWDKLFRRGFSSIERARMTADEIGFDPDAYNRHDYEAKYNKSATWKSRLRPDQRALILYQSYFTDPPFNLPWARNSELAKDTYFTRPPGSANVRESMGVAMSELDGGCVGFNDCPPSGEMSTYGKIFFDIENEGTSFENRQEHANLYVYKIWKLLKVISPFTEVGGIGPVPHNSYGYSRSSDFNNVSSPDWLWEMTAQHIEATNTRGRGMPDTIVGKSFGELVHFQMPGTYYLSSDFDYAAPHNGDEDRHWLASLLGEQEVNMKLSPKKRIAWQWLFNTQSSEPGQASRAEFPAPPAIAEGMAIFYWFTGAHGAIFWDDWNELTPNAPVVPGRENLDNNRNYSVYEHYLHGLWRLFKYHGDLFNGKEKYLNENTECSYDNGQTWVRMNSNAQKRSGKPFARAIVNGDQILIAATQPYASPDKESQMMVRYTEGNYQFYTTINLKGDDIFLGRATMPKVYTLALGCRNCN</sequence>
<comment type="caution">
    <text evidence="2">The sequence shown here is derived from an EMBL/GenBank/DDBJ whole genome shotgun (WGS) entry which is preliminary data.</text>
</comment>
<dbReference type="AlphaFoldDB" id="A0A7J5TXN7"/>
<accession>A0A7J5TXN7</accession>
<organism evidence="2 3">
    <name type="scientific">Rudanella paleaurantiibacter</name>
    <dbReference type="NCBI Taxonomy" id="2614655"/>
    <lineage>
        <taxon>Bacteria</taxon>
        <taxon>Pseudomonadati</taxon>
        <taxon>Bacteroidota</taxon>
        <taxon>Cytophagia</taxon>
        <taxon>Cytophagales</taxon>
        <taxon>Cytophagaceae</taxon>
        <taxon>Rudanella</taxon>
    </lineage>
</organism>
<name>A0A7J5TXN7_9BACT</name>
<proteinExistence type="predicted"/>
<evidence type="ECO:0000256" key="1">
    <source>
        <dbReference type="SAM" id="SignalP"/>
    </source>
</evidence>
<evidence type="ECO:0000313" key="3">
    <source>
        <dbReference type="Proteomes" id="UP000488299"/>
    </source>
</evidence>
<gene>
    <name evidence="2" type="ORF">F5984_16535</name>
</gene>
<feature type="signal peptide" evidence="1">
    <location>
        <begin position="1"/>
        <end position="20"/>
    </location>
</feature>
<feature type="chain" id="PRO_5029464456" evidence="1">
    <location>
        <begin position="21"/>
        <end position="546"/>
    </location>
</feature>
<evidence type="ECO:0000313" key="2">
    <source>
        <dbReference type="EMBL" id="KAB7729415.1"/>
    </source>
</evidence>
<keyword evidence="3" id="KW-1185">Reference proteome</keyword>
<reference evidence="2 3" key="1">
    <citation type="submission" date="2019-10" db="EMBL/GenBank/DDBJ databases">
        <title>Rudanella paleaurantiibacter sp. nov., isolated from sludge.</title>
        <authorList>
            <person name="Xu S.Q."/>
        </authorList>
    </citation>
    <scope>NUCLEOTIDE SEQUENCE [LARGE SCALE GENOMIC DNA]</scope>
    <source>
        <strain evidence="2 3">HX-22-17</strain>
    </source>
</reference>
<dbReference type="Proteomes" id="UP000488299">
    <property type="component" value="Unassembled WGS sequence"/>
</dbReference>
<dbReference type="EMBL" id="WELI01000006">
    <property type="protein sequence ID" value="KAB7729415.1"/>
    <property type="molecule type" value="Genomic_DNA"/>
</dbReference>